<evidence type="ECO:0000259" key="1">
    <source>
        <dbReference type="Pfam" id="PF07992"/>
    </source>
</evidence>
<dbReference type="SUPFAM" id="SSF51905">
    <property type="entry name" value="FAD/NAD(P)-binding domain"/>
    <property type="match status" value="2"/>
</dbReference>
<sequence>MSRIVVIGAGMAGHATALGLKHRLGADHEVIVVSPGAQWINPDSLPHIATGLQSPEHETVALGSLYRHKGIIYHQGLARTVYPRGYRDDPRPQVEITFTGSPLARETARVPYDFLVVATGHDIDRVAGIPSEGTTIATCVIDRLDSAVAGESELRRLISELQDSPPGDKPRVIAVGRSARGMGGYYGALEYALAVDGVLRSEGLRSRVQLHFFDAGRPWLYLTSANPEMEEATREAVERLMERFGILLHRGKRLTSINGTRLRYVSAQGDDAPEEIACDLLAIEASRVLTPLAVKSPAGEDLSAELYDGWGRFRVDATREDRAGGESISGLPQTFRNPTFPKIFGIGSAIALDAKAVGETDSRQEVPEPSQTRDMAHLMSREVTAQIVSELTEEPRSDTPENLAEMENVLSLEWDYSLFSLRGFYAEIGLTKSKEPKQTLIVHQGLFAYWSVRIERFLERYRAKGHPLWWLLPS</sequence>
<reference evidence="2 3" key="1">
    <citation type="submission" date="2019-08" db="EMBL/GenBank/DDBJ databases">
        <title>In-depth cultivation of the pig gut microbiome towards novel bacterial diversity and tailored functional studies.</title>
        <authorList>
            <person name="Wylensek D."/>
            <person name="Hitch T.C.A."/>
            <person name="Clavel T."/>
        </authorList>
    </citation>
    <scope>NUCLEOTIDE SEQUENCE [LARGE SCALE GENOMIC DNA]</scope>
    <source>
        <strain evidence="2 3">RF-GAM-744-WT-7</strain>
    </source>
</reference>
<dbReference type="Pfam" id="PF07992">
    <property type="entry name" value="Pyr_redox_2"/>
    <property type="match status" value="1"/>
</dbReference>
<protein>
    <submittedName>
        <fullName evidence="2">Sulfide:quinone reductase</fullName>
    </submittedName>
</protein>
<dbReference type="Gene3D" id="3.50.50.100">
    <property type="match status" value="1"/>
</dbReference>
<gene>
    <name evidence="2" type="ORF">FYJ63_07905</name>
</gene>
<evidence type="ECO:0000313" key="3">
    <source>
        <dbReference type="Proteomes" id="UP000442535"/>
    </source>
</evidence>
<dbReference type="RefSeq" id="WP_154545535.1">
    <property type="nucleotide sequence ID" value="NZ_VUMY01000014.1"/>
</dbReference>
<organism evidence="2 3">
    <name type="scientific">Mobiluncus porci</name>
    <dbReference type="NCBI Taxonomy" id="2652278"/>
    <lineage>
        <taxon>Bacteria</taxon>
        <taxon>Bacillati</taxon>
        <taxon>Actinomycetota</taxon>
        <taxon>Actinomycetes</taxon>
        <taxon>Actinomycetales</taxon>
        <taxon>Actinomycetaceae</taxon>
        <taxon>Mobiluncus</taxon>
    </lineage>
</organism>
<dbReference type="PANTHER" id="PTHR43755:SF1">
    <property type="entry name" value="FAD-DEPENDENT PYRIDINE NUCLEOTIDE-DISULPHIDE OXIDOREDUCTASE"/>
    <property type="match status" value="1"/>
</dbReference>
<comment type="caution">
    <text evidence="2">The sequence shown here is derived from an EMBL/GenBank/DDBJ whole genome shotgun (WGS) entry which is preliminary data.</text>
</comment>
<dbReference type="EMBL" id="VUMY01000014">
    <property type="protein sequence ID" value="MST50158.1"/>
    <property type="molecule type" value="Genomic_DNA"/>
</dbReference>
<dbReference type="PANTHER" id="PTHR43755">
    <property type="match status" value="1"/>
</dbReference>
<dbReference type="GO" id="GO:0016491">
    <property type="term" value="F:oxidoreductase activity"/>
    <property type="evidence" value="ECO:0007669"/>
    <property type="project" value="InterPro"/>
</dbReference>
<feature type="domain" description="FAD/NAD(P)-binding" evidence="1">
    <location>
        <begin position="3"/>
        <end position="283"/>
    </location>
</feature>
<proteinExistence type="predicted"/>
<keyword evidence="3" id="KW-1185">Reference proteome</keyword>
<dbReference type="Proteomes" id="UP000442535">
    <property type="component" value="Unassembled WGS sequence"/>
</dbReference>
<dbReference type="InterPro" id="IPR036188">
    <property type="entry name" value="FAD/NAD-bd_sf"/>
</dbReference>
<dbReference type="InterPro" id="IPR052541">
    <property type="entry name" value="SQRD"/>
</dbReference>
<name>A0A7K0K415_9ACTO</name>
<evidence type="ECO:0000313" key="2">
    <source>
        <dbReference type="EMBL" id="MST50158.1"/>
    </source>
</evidence>
<accession>A0A7K0K415</accession>
<dbReference type="AlphaFoldDB" id="A0A7K0K415"/>
<dbReference type="InterPro" id="IPR023753">
    <property type="entry name" value="FAD/NAD-binding_dom"/>
</dbReference>